<keyword evidence="7" id="KW-0456">Lyase</keyword>
<organism evidence="9 10">
    <name type="scientific">Pelodictyon phaeoclathratiforme (strain DSM 5477 / BU-1)</name>
    <dbReference type="NCBI Taxonomy" id="324925"/>
    <lineage>
        <taxon>Bacteria</taxon>
        <taxon>Pseudomonadati</taxon>
        <taxon>Chlorobiota</taxon>
        <taxon>Chlorobiia</taxon>
        <taxon>Chlorobiales</taxon>
        <taxon>Chlorobiaceae</taxon>
        <taxon>Chlorobium/Pelodictyon group</taxon>
        <taxon>Pelodictyon</taxon>
    </lineage>
</organism>
<evidence type="ECO:0000256" key="7">
    <source>
        <dbReference type="ARBA" id="ARBA00023239"/>
    </source>
</evidence>
<evidence type="ECO:0000256" key="3">
    <source>
        <dbReference type="ARBA" id="ARBA00022763"/>
    </source>
</evidence>
<keyword evidence="5" id="KW-0190">Covalent protein-DNA linkage</keyword>
<dbReference type="PANTHER" id="PTHR13604">
    <property type="entry name" value="DC12-RELATED"/>
    <property type="match status" value="1"/>
</dbReference>
<evidence type="ECO:0000256" key="2">
    <source>
        <dbReference type="ARBA" id="ARBA00022670"/>
    </source>
</evidence>
<dbReference type="PANTHER" id="PTHR13604:SF0">
    <property type="entry name" value="ABASIC SITE PROCESSING PROTEIN HMCES"/>
    <property type="match status" value="1"/>
</dbReference>
<dbReference type="SUPFAM" id="SSF143081">
    <property type="entry name" value="BB1717-like"/>
    <property type="match status" value="1"/>
</dbReference>
<dbReference type="EMBL" id="CP001110">
    <property type="protein sequence ID" value="ACF43401.1"/>
    <property type="molecule type" value="Genomic_DNA"/>
</dbReference>
<evidence type="ECO:0000256" key="1">
    <source>
        <dbReference type="ARBA" id="ARBA00008136"/>
    </source>
</evidence>
<dbReference type="GO" id="GO:0006508">
    <property type="term" value="P:proteolysis"/>
    <property type="evidence" value="ECO:0007669"/>
    <property type="project" value="UniProtKB-KW"/>
</dbReference>
<dbReference type="EC" id="3.4.-.-" evidence="8"/>
<dbReference type="GO" id="GO:0008233">
    <property type="term" value="F:peptidase activity"/>
    <property type="evidence" value="ECO:0007669"/>
    <property type="project" value="UniProtKB-KW"/>
</dbReference>
<dbReference type="HOGENOM" id="CLU_035990_6_2_10"/>
<dbReference type="Proteomes" id="UP000002724">
    <property type="component" value="Chromosome"/>
</dbReference>
<keyword evidence="10" id="KW-1185">Reference proteome</keyword>
<dbReference type="RefSeq" id="WP_012507893.1">
    <property type="nucleotide sequence ID" value="NC_011060.1"/>
</dbReference>
<dbReference type="KEGG" id="pph:Ppha_1122"/>
<evidence type="ECO:0000313" key="10">
    <source>
        <dbReference type="Proteomes" id="UP000002724"/>
    </source>
</evidence>
<dbReference type="OrthoDB" id="9782620at2"/>
<evidence type="ECO:0000256" key="5">
    <source>
        <dbReference type="ARBA" id="ARBA00023124"/>
    </source>
</evidence>
<reference evidence="9 10" key="1">
    <citation type="submission" date="2008-06" db="EMBL/GenBank/DDBJ databases">
        <title>Complete sequence of Pelodictyon phaeoclathratiforme BU-1.</title>
        <authorList>
            <consortium name="US DOE Joint Genome Institute"/>
            <person name="Lucas S."/>
            <person name="Copeland A."/>
            <person name="Lapidus A."/>
            <person name="Glavina del Rio T."/>
            <person name="Dalin E."/>
            <person name="Tice H."/>
            <person name="Bruce D."/>
            <person name="Goodwin L."/>
            <person name="Pitluck S."/>
            <person name="Schmutz J."/>
            <person name="Larimer F."/>
            <person name="Land M."/>
            <person name="Hauser L."/>
            <person name="Kyrpides N."/>
            <person name="Mikhailova N."/>
            <person name="Liu Z."/>
            <person name="Li T."/>
            <person name="Zhao F."/>
            <person name="Overmann J."/>
            <person name="Bryant D.A."/>
            <person name="Richardson P."/>
        </authorList>
    </citation>
    <scope>NUCLEOTIDE SEQUENCE [LARGE SCALE GENOMIC DNA]</scope>
    <source>
        <strain evidence="10">DSM 5477 / BU-1</strain>
    </source>
</reference>
<evidence type="ECO:0000256" key="8">
    <source>
        <dbReference type="RuleBase" id="RU364100"/>
    </source>
</evidence>
<evidence type="ECO:0000256" key="6">
    <source>
        <dbReference type="ARBA" id="ARBA00023125"/>
    </source>
</evidence>
<dbReference type="InterPro" id="IPR036590">
    <property type="entry name" value="SRAP-like"/>
</dbReference>
<sequence>MCGRFGFYELKYFLDLLRQLELPFEENQDYPQTNRYNIPPETDILTLQANHGAYKLTSARWGLIPYWSKELPKIRPINARSESLVSKPYYRHLVGRNHCLIPASGFYEWERIDGKKKQPWYIHRADGLPMAFAGLWDTWKSKHTEEPAITTCTIITTVANEQIAPLHDRMPVILESENWKRWLEADPRNLSKMLVPADNGILEMYQVSTLVNNARYQSGNCIEQVE</sequence>
<name>B4SG90_PELPB</name>
<keyword evidence="4 8" id="KW-0378">Hydrolase</keyword>
<keyword evidence="3" id="KW-0227">DNA damage</keyword>
<gene>
    <name evidence="9" type="ordered locus">Ppha_1122</name>
</gene>
<keyword evidence="6" id="KW-0238">DNA-binding</keyword>
<dbReference type="Gene3D" id="3.90.1680.10">
    <property type="entry name" value="SOS response associated peptidase-like"/>
    <property type="match status" value="1"/>
</dbReference>
<dbReference type="STRING" id="324925.Ppha_1122"/>
<dbReference type="AlphaFoldDB" id="B4SG90"/>
<accession>B4SG90</accession>
<dbReference type="GO" id="GO:0003697">
    <property type="term" value="F:single-stranded DNA binding"/>
    <property type="evidence" value="ECO:0007669"/>
    <property type="project" value="InterPro"/>
</dbReference>
<evidence type="ECO:0000313" key="9">
    <source>
        <dbReference type="EMBL" id="ACF43401.1"/>
    </source>
</evidence>
<dbReference type="InterPro" id="IPR003738">
    <property type="entry name" value="SRAP"/>
</dbReference>
<dbReference type="GO" id="GO:0016829">
    <property type="term" value="F:lyase activity"/>
    <property type="evidence" value="ECO:0007669"/>
    <property type="project" value="UniProtKB-KW"/>
</dbReference>
<dbReference type="eggNOG" id="COG2135">
    <property type="taxonomic scope" value="Bacteria"/>
</dbReference>
<protein>
    <recommendedName>
        <fullName evidence="8">Abasic site processing protein</fullName>
        <ecNumber evidence="8">3.4.-.-</ecNumber>
    </recommendedName>
</protein>
<comment type="similarity">
    <text evidence="1 8">Belongs to the SOS response-associated peptidase family.</text>
</comment>
<dbReference type="Pfam" id="PF02586">
    <property type="entry name" value="SRAP"/>
    <property type="match status" value="1"/>
</dbReference>
<evidence type="ECO:0000256" key="4">
    <source>
        <dbReference type="ARBA" id="ARBA00022801"/>
    </source>
</evidence>
<dbReference type="GO" id="GO:0106300">
    <property type="term" value="P:protein-DNA covalent cross-linking repair"/>
    <property type="evidence" value="ECO:0007669"/>
    <property type="project" value="InterPro"/>
</dbReference>
<proteinExistence type="inferred from homology"/>
<keyword evidence="2 8" id="KW-0645">Protease</keyword>